<dbReference type="AlphaFoldDB" id="A0A7G9RQN8"/>
<dbReference type="RefSeq" id="WP_187598158.1">
    <property type="nucleotide sequence ID" value="NZ_CP060714.1"/>
</dbReference>
<reference evidence="6 7" key="1">
    <citation type="submission" date="2020-08" db="EMBL/GenBank/DDBJ databases">
        <title>Genome sequence of Diaphorobacter ruginosibacter DSM 27467T.</title>
        <authorList>
            <person name="Hyun D.-W."/>
            <person name="Bae J.-W."/>
        </authorList>
    </citation>
    <scope>NUCLEOTIDE SEQUENCE [LARGE SCALE GENOMIC DNA]</scope>
    <source>
        <strain evidence="6 7">DSM 27467</strain>
    </source>
</reference>
<keyword evidence="3" id="KW-0408">Iron</keyword>
<dbReference type="PROSITE" id="PS51318">
    <property type="entry name" value="TAT"/>
    <property type="match status" value="1"/>
</dbReference>
<name>A0A7G9RQN8_9BURK</name>
<dbReference type="InterPro" id="IPR006311">
    <property type="entry name" value="TAT_signal"/>
</dbReference>
<keyword evidence="6" id="KW-0560">Oxidoreductase</keyword>
<evidence type="ECO:0000256" key="3">
    <source>
        <dbReference type="ARBA" id="ARBA00023004"/>
    </source>
</evidence>
<evidence type="ECO:0000256" key="4">
    <source>
        <dbReference type="ARBA" id="ARBA00023014"/>
    </source>
</evidence>
<feature type="domain" description="Rieske" evidence="5">
    <location>
        <begin position="81"/>
        <end position="159"/>
    </location>
</feature>
<dbReference type="Gene3D" id="2.102.10.10">
    <property type="entry name" value="Rieske [2Fe-2S] iron-sulphur domain"/>
    <property type="match status" value="1"/>
</dbReference>
<dbReference type="Proteomes" id="UP000515811">
    <property type="component" value="Chromosome"/>
</dbReference>
<dbReference type="CDD" id="cd03476">
    <property type="entry name" value="Rieske_ArOX_small"/>
    <property type="match status" value="1"/>
</dbReference>
<protein>
    <submittedName>
        <fullName evidence="6">Arsenate reductase (Azurin) small subunit</fullName>
        <ecNumber evidence="6">1.20.9.1</ecNumber>
    </submittedName>
</protein>
<dbReference type="InterPro" id="IPR014067">
    <property type="entry name" value="AioB/IdrB_ssu"/>
</dbReference>
<evidence type="ECO:0000256" key="1">
    <source>
        <dbReference type="ARBA" id="ARBA00022714"/>
    </source>
</evidence>
<dbReference type="SUPFAM" id="SSF50022">
    <property type="entry name" value="ISP domain"/>
    <property type="match status" value="1"/>
</dbReference>
<organism evidence="6 7">
    <name type="scientific">Diaphorobacter ruginosibacter</name>
    <dbReference type="NCBI Taxonomy" id="1715720"/>
    <lineage>
        <taxon>Bacteria</taxon>
        <taxon>Pseudomonadati</taxon>
        <taxon>Pseudomonadota</taxon>
        <taxon>Betaproteobacteria</taxon>
        <taxon>Burkholderiales</taxon>
        <taxon>Comamonadaceae</taxon>
        <taxon>Diaphorobacter</taxon>
    </lineage>
</organism>
<dbReference type="InterPro" id="IPR017941">
    <property type="entry name" value="Rieske_2Fe-2S"/>
</dbReference>
<dbReference type="EC" id="1.20.9.1" evidence="6"/>
<evidence type="ECO:0000313" key="7">
    <source>
        <dbReference type="Proteomes" id="UP000515811"/>
    </source>
</evidence>
<accession>A0A7G9RQN8</accession>
<keyword evidence="2" id="KW-0479">Metal-binding</keyword>
<evidence type="ECO:0000259" key="5">
    <source>
        <dbReference type="PROSITE" id="PS51296"/>
    </source>
</evidence>
<gene>
    <name evidence="6" type="ORF">H9K76_03275</name>
</gene>
<keyword evidence="7" id="KW-1185">Reference proteome</keyword>
<dbReference type="EMBL" id="CP060714">
    <property type="protein sequence ID" value="QNN57913.1"/>
    <property type="molecule type" value="Genomic_DNA"/>
</dbReference>
<keyword evidence="1" id="KW-0001">2Fe-2S</keyword>
<dbReference type="GO" id="GO:0050611">
    <property type="term" value="F:arsenate reductase (azurin) activity"/>
    <property type="evidence" value="ECO:0007669"/>
    <property type="project" value="UniProtKB-EC"/>
</dbReference>
<evidence type="ECO:0000313" key="6">
    <source>
        <dbReference type="EMBL" id="QNN57913.1"/>
    </source>
</evidence>
<dbReference type="NCBIfam" id="TIGR02694">
    <property type="entry name" value="arsenite_ox_S"/>
    <property type="match status" value="1"/>
</dbReference>
<sequence length="176" mass="18316">MEDVKIARRFFLKSGGMAAAAVGTGGAVIPIHVANAATPANASGTTLPYPRKAVSKISGMKVNEVTTFMYPDDSSPCYALRMDTPVVGGVGPKGDIVAFSAMCTHMGCPVTYDGGSRTFKCGCHFTIFDPEKGGQMVCGQATEDLPKILLEYDNASGTVTAVGVDGLIFGRQANIL</sequence>
<dbReference type="Pfam" id="PF00355">
    <property type="entry name" value="Rieske"/>
    <property type="match status" value="1"/>
</dbReference>
<dbReference type="PROSITE" id="PS51296">
    <property type="entry name" value="RIESKE"/>
    <property type="match status" value="1"/>
</dbReference>
<keyword evidence="4" id="KW-0411">Iron-sulfur</keyword>
<dbReference type="GO" id="GO:0051537">
    <property type="term" value="F:2 iron, 2 sulfur cluster binding"/>
    <property type="evidence" value="ECO:0007669"/>
    <property type="project" value="UniProtKB-KW"/>
</dbReference>
<evidence type="ECO:0000256" key="2">
    <source>
        <dbReference type="ARBA" id="ARBA00022723"/>
    </source>
</evidence>
<dbReference type="InterPro" id="IPR036922">
    <property type="entry name" value="Rieske_2Fe-2S_sf"/>
</dbReference>
<proteinExistence type="predicted"/>
<dbReference type="GO" id="GO:0046872">
    <property type="term" value="F:metal ion binding"/>
    <property type="evidence" value="ECO:0007669"/>
    <property type="project" value="UniProtKB-KW"/>
</dbReference>
<dbReference type="KEGG" id="drg:H9K76_03275"/>